<dbReference type="Proteomes" id="UP000305921">
    <property type="component" value="Unassembled WGS sequence"/>
</dbReference>
<dbReference type="InterPro" id="IPR025959">
    <property type="entry name" value="Winged_HTH_dom"/>
</dbReference>
<gene>
    <name evidence="4" type="ORF">FEF34_33265</name>
</gene>
<accession>A0A5R9EDE0</accession>
<dbReference type="EMBL" id="VAWE01000001">
    <property type="protein sequence ID" value="TLQ47187.1"/>
    <property type="molecule type" value="Genomic_DNA"/>
</dbReference>
<dbReference type="Pfam" id="PF13358">
    <property type="entry name" value="DDE_3"/>
    <property type="match status" value="1"/>
</dbReference>
<dbReference type="Gene3D" id="3.30.420.10">
    <property type="entry name" value="Ribonuclease H-like superfamily/Ribonuclease H"/>
    <property type="match status" value="1"/>
</dbReference>
<dbReference type="AlphaFoldDB" id="A0A5R9EDE0"/>
<feature type="domain" description="Tc1-like transposase DDE" evidence="2">
    <location>
        <begin position="222"/>
        <end position="316"/>
    </location>
</feature>
<feature type="domain" description="Winged helix-turn helix" evidence="3">
    <location>
        <begin position="149"/>
        <end position="206"/>
    </location>
</feature>
<evidence type="ECO:0000259" key="2">
    <source>
        <dbReference type="Pfam" id="PF13358"/>
    </source>
</evidence>
<dbReference type="GO" id="GO:0003676">
    <property type="term" value="F:nucleic acid binding"/>
    <property type="evidence" value="ECO:0007669"/>
    <property type="project" value="InterPro"/>
</dbReference>
<name>A0A5R9EDE0_9ACTN</name>
<dbReference type="NCBIfam" id="NF033545">
    <property type="entry name" value="transpos_IS630"/>
    <property type="match status" value="1"/>
</dbReference>
<evidence type="ECO:0000313" key="5">
    <source>
        <dbReference type="Proteomes" id="UP000305921"/>
    </source>
</evidence>
<dbReference type="InterPro" id="IPR036397">
    <property type="entry name" value="RNaseH_sf"/>
</dbReference>
<keyword evidence="5" id="KW-1185">Reference proteome</keyword>
<proteinExistence type="predicted"/>
<dbReference type="InterPro" id="IPR047655">
    <property type="entry name" value="Transpos_IS630-like"/>
</dbReference>
<sequence length="395" mass="43779">MKSALLLGVSDKGMDTRRCRVTSRRIRTSHSHDMLRRSCGVAWFAGEGVTGAGDLRRVTPAGREVVRLRVVAALESGQVKGYRQAAGMCQVAERSVGTWWRAYQAGGREAPAVRRTGRPGPGERIGPEERAVVFQAMADYIPEELLIGGPLWTRPLVAELVRMVTGVVMTEHGVGKWLRRQGFSPQRPDRRSYRQDQAKVDAWLEGEYPRIVARTKEEDAVVAWADQCGLRSDTAPPGTSWAPKGQTPVVKVSGRRFKVNIMSAIAGRGTVYFTVFTEKFTARVFTAFLDRLARQASRKVHVIADRHPVHRSKAATASRLSAASTRMPDRRGASLFAKIISLRKPQSDRKPVREHHRSRSVASNFRIFNGLIKKQCEPAETGSRGTGQRASDTAK</sequence>
<dbReference type="Pfam" id="PF13592">
    <property type="entry name" value="HTH_33"/>
    <property type="match status" value="1"/>
</dbReference>
<organism evidence="4 5">
    <name type="scientific">Streptomyces marianii</name>
    <dbReference type="NCBI Taxonomy" id="1817406"/>
    <lineage>
        <taxon>Bacteria</taxon>
        <taxon>Bacillati</taxon>
        <taxon>Actinomycetota</taxon>
        <taxon>Actinomycetes</taxon>
        <taxon>Kitasatosporales</taxon>
        <taxon>Streptomycetaceae</taxon>
        <taxon>Streptomyces</taxon>
    </lineage>
</organism>
<feature type="compositionally biased region" description="Polar residues" evidence="1">
    <location>
        <begin position="386"/>
        <end position="395"/>
    </location>
</feature>
<comment type="caution">
    <text evidence="4">The sequence shown here is derived from an EMBL/GenBank/DDBJ whole genome shotgun (WGS) entry which is preliminary data.</text>
</comment>
<dbReference type="SUPFAM" id="SSF46689">
    <property type="entry name" value="Homeodomain-like"/>
    <property type="match status" value="1"/>
</dbReference>
<dbReference type="OrthoDB" id="341531at2"/>
<protein>
    <submittedName>
        <fullName evidence="4">IS630 family transposase</fullName>
    </submittedName>
</protein>
<dbReference type="InterPro" id="IPR009057">
    <property type="entry name" value="Homeodomain-like_sf"/>
</dbReference>
<reference evidence="4 5" key="1">
    <citation type="submission" date="2019-05" db="EMBL/GenBank/DDBJ databases">
        <title>Streptomyces marianii sp. nov., a novel marine actinomycete from southern coast of India.</title>
        <authorList>
            <person name="Iniyan A.M."/>
            <person name="Wink J."/>
            <person name="Ramprasad E."/>
            <person name="Ramana C.V."/>
            <person name="Bunk B."/>
            <person name="Sproer C."/>
            <person name="Joseph F.-J.R.S."/>
            <person name="Vincent S.G.P."/>
        </authorList>
    </citation>
    <scope>NUCLEOTIDE SEQUENCE [LARGE SCALE GENOMIC DNA]</scope>
    <source>
        <strain evidence="4 5">ICN19</strain>
    </source>
</reference>
<dbReference type="InterPro" id="IPR038717">
    <property type="entry name" value="Tc1-like_DDE_dom"/>
</dbReference>
<evidence type="ECO:0000313" key="4">
    <source>
        <dbReference type="EMBL" id="TLQ47187.1"/>
    </source>
</evidence>
<evidence type="ECO:0000256" key="1">
    <source>
        <dbReference type="SAM" id="MobiDB-lite"/>
    </source>
</evidence>
<feature type="region of interest" description="Disordered" evidence="1">
    <location>
        <begin position="376"/>
        <end position="395"/>
    </location>
</feature>
<evidence type="ECO:0000259" key="3">
    <source>
        <dbReference type="Pfam" id="PF13592"/>
    </source>
</evidence>